<dbReference type="SMART" id="SM00098">
    <property type="entry name" value="alkPPc"/>
    <property type="match status" value="1"/>
</dbReference>
<dbReference type="Proteomes" id="UP001595190">
    <property type="component" value="Unassembled WGS sequence"/>
</dbReference>
<dbReference type="RefSeq" id="WP_394309226.1">
    <property type="nucleotide sequence ID" value="NZ_JBHGPK010000001.1"/>
</dbReference>
<evidence type="ECO:0000313" key="3">
    <source>
        <dbReference type="EMBL" id="MFC2249197.1"/>
    </source>
</evidence>
<dbReference type="GO" id="GO:0004035">
    <property type="term" value="F:alkaline phosphatase activity"/>
    <property type="evidence" value="ECO:0007669"/>
    <property type="project" value="UniProtKB-EC"/>
</dbReference>
<keyword evidence="1" id="KW-0597">Phosphoprotein</keyword>
<dbReference type="CDD" id="cd16012">
    <property type="entry name" value="ALP"/>
    <property type="match status" value="1"/>
</dbReference>
<dbReference type="InterPro" id="IPR017850">
    <property type="entry name" value="Alkaline_phosphatase_core_sf"/>
</dbReference>
<dbReference type="EC" id="3.1.3.1" evidence="3"/>
<proteinExistence type="inferred from homology"/>
<dbReference type="PANTHER" id="PTHR11596:SF5">
    <property type="entry name" value="ALKALINE PHOSPHATASE"/>
    <property type="match status" value="1"/>
</dbReference>
<keyword evidence="3" id="KW-0378">Hydrolase</keyword>
<protein>
    <submittedName>
        <fullName evidence="3">Alkaline phosphatase</fullName>
        <ecNumber evidence="3">3.1.3.1</ecNumber>
    </submittedName>
</protein>
<gene>
    <name evidence="3" type="ORF">ACETRX_06200</name>
</gene>
<dbReference type="SUPFAM" id="SSF53649">
    <property type="entry name" value="Alkaline phosphatase-like"/>
    <property type="match status" value="1"/>
</dbReference>
<evidence type="ECO:0000313" key="4">
    <source>
        <dbReference type="Proteomes" id="UP001595190"/>
    </source>
</evidence>
<dbReference type="Pfam" id="PF00245">
    <property type="entry name" value="Alk_phosphatase"/>
    <property type="match status" value="1"/>
</dbReference>
<reference evidence="3 4" key="1">
    <citation type="submission" date="2024-09" db="EMBL/GenBank/DDBJ databases">
        <title>Description of Labrys sedimenti sp. nov., isolated from a diclofenac-degrading enrichment culture, and genome-based reclassification of Labrys portucalensis as a later heterotypic synonym of Labrys neptuniae.</title>
        <authorList>
            <person name="Tancsics A."/>
            <person name="Csepanyi A."/>
        </authorList>
    </citation>
    <scope>NUCLEOTIDE SEQUENCE [LARGE SCALE GENOMIC DNA]</scope>
    <source>
        <strain evidence="3 4">LMG 23412</strain>
    </source>
</reference>
<sequence>MPAEAVAAGCADIARQLVEMRYGDGLEVAMGGGRANFMPIDTPDVEYGDAAKKQGRRKDGKDLTKAWLDRYGEKGAYVWNKEQFAAIDPAKTDHLLGLFEPSHMQYEHDRPKDKAGEPSLAEMAEKSIDILSRNPEGYVLLVEGGRIDHASHESNAYRTLSDAAAMNEAVKAVLRKVNLDETLIVVTGDHSHTLTMAGYAKRGNPILGISVGVDDEPIYGTDGKTYTTIGFANGPGGYKQPKERPMLTTEETTKPDFVQHSLVPLSSETHGGEDLGIYAIGPWAHLFQGTVEENYTFHVMNFASKIGERLKAKSQQ</sequence>
<comment type="caution">
    <text evidence="3">The sequence shown here is derived from an EMBL/GenBank/DDBJ whole genome shotgun (WGS) entry which is preliminary data.</text>
</comment>
<dbReference type="Gene3D" id="3.40.720.10">
    <property type="entry name" value="Alkaline Phosphatase, subunit A"/>
    <property type="match status" value="1"/>
</dbReference>
<dbReference type="PRINTS" id="PR00113">
    <property type="entry name" value="ALKPHPHTASE"/>
</dbReference>
<accession>A0ABV6ZAS0</accession>
<dbReference type="EMBL" id="JBHGPK010000001">
    <property type="protein sequence ID" value="MFC2249197.1"/>
    <property type="molecule type" value="Genomic_DNA"/>
</dbReference>
<dbReference type="InterPro" id="IPR001952">
    <property type="entry name" value="Alkaline_phosphatase"/>
</dbReference>
<comment type="similarity">
    <text evidence="2">Belongs to the alkaline phosphatase family.</text>
</comment>
<dbReference type="PANTHER" id="PTHR11596">
    <property type="entry name" value="ALKALINE PHOSPHATASE"/>
    <property type="match status" value="1"/>
</dbReference>
<evidence type="ECO:0000256" key="2">
    <source>
        <dbReference type="RuleBase" id="RU003946"/>
    </source>
</evidence>
<name>A0ABV6ZAS0_9HYPH</name>
<evidence type="ECO:0000256" key="1">
    <source>
        <dbReference type="ARBA" id="ARBA00022553"/>
    </source>
</evidence>
<organism evidence="3 4">
    <name type="scientific">Labrys neptuniae</name>
    <dbReference type="NCBI Taxonomy" id="376174"/>
    <lineage>
        <taxon>Bacteria</taxon>
        <taxon>Pseudomonadati</taxon>
        <taxon>Pseudomonadota</taxon>
        <taxon>Alphaproteobacteria</taxon>
        <taxon>Hyphomicrobiales</taxon>
        <taxon>Xanthobacteraceae</taxon>
        <taxon>Labrys</taxon>
    </lineage>
</organism>